<comment type="caution">
    <text evidence="2">The sequence shown here is derived from an EMBL/GenBank/DDBJ whole genome shotgun (WGS) entry which is preliminary data.</text>
</comment>
<dbReference type="Proteomes" id="UP001610063">
    <property type="component" value="Unassembled WGS sequence"/>
</dbReference>
<dbReference type="RefSeq" id="WP_395417526.1">
    <property type="nucleotide sequence ID" value="NZ_JBIPKE010000017.1"/>
</dbReference>
<gene>
    <name evidence="2" type="ORF">ACHKAR_11685</name>
</gene>
<organism evidence="2 3">
    <name type="scientific">Marinoscillum luteum</name>
    <dbReference type="NCBI Taxonomy" id="861051"/>
    <lineage>
        <taxon>Bacteria</taxon>
        <taxon>Pseudomonadati</taxon>
        <taxon>Bacteroidota</taxon>
        <taxon>Cytophagia</taxon>
        <taxon>Cytophagales</taxon>
        <taxon>Reichenbachiellaceae</taxon>
        <taxon>Marinoscillum</taxon>
    </lineage>
</organism>
<evidence type="ECO:0000313" key="2">
    <source>
        <dbReference type="EMBL" id="MFH6984105.1"/>
    </source>
</evidence>
<feature type="domain" description="TfoX N-terminal" evidence="1">
    <location>
        <begin position="13"/>
        <end position="102"/>
    </location>
</feature>
<protein>
    <submittedName>
        <fullName evidence="2">TfoX/Sxy family protein</fullName>
    </submittedName>
</protein>
<dbReference type="InterPro" id="IPR007076">
    <property type="entry name" value="TfoX_N"/>
</dbReference>
<dbReference type="EMBL" id="JBIPKE010000017">
    <property type="protein sequence ID" value="MFH6984105.1"/>
    <property type="molecule type" value="Genomic_DNA"/>
</dbReference>
<dbReference type="SUPFAM" id="SSF159894">
    <property type="entry name" value="YgaC/TfoX-N like"/>
    <property type="match status" value="1"/>
</dbReference>
<keyword evidence="3" id="KW-1185">Reference proteome</keyword>
<name>A0ABW7N9D4_9BACT</name>
<evidence type="ECO:0000313" key="3">
    <source>
        <dbReference type="Proteomes" id="UP001610063"/>
    </source>
</evidence>
<proteinExistence type="predicted"/>
<sequence length="108" mass="12233">MAYSESDLNFILDQLSGIPEISHKRMFGGIGFFHQDRMFGMIGGGIFRLKVDENNLADYKTRGMTPFTMGSKSKGLPYWEVPLDVLEDRTLLTEWAMKSIAVAHNSKK</sequence>
<reference evidence="2 3" key="1">
    <citation type="journal article" date="2013" name="Int. J. Syst. Evol. Microbiol.">
        <title>Marinoscillum luteum sp. nov., isolated from marine sediment.</title>
        <authorList>
            <person name="Cha I.T."/>
            <person name="Park S.J."/>
            <person name="Kim S.J."/>
            <person name="Kim J.G."/>
            <person name="Jung M.Y."/>
            <person name="Shin K.S."/>
            <person name="Kwon K.K."/>
            <person name="Yang S.H."/>
            <person name="Seo Y.S."/>
            <person name="Rhee S.K."/>
        </authorList>
    </citation>
    <scope>NUCLEOTIDE SEQUENCE [LARGE SCALE GENOMIC DNA]</scope>
    <source>
        <strain evidence="2 3">KCTC 23939</strain>
    </source>
</reference>
<accession>A0ABW7N9D4</accession>
<dbReference type="Pfam" id="PF04993">
    <property type="entry name" value="TfoX_N"/>
    <property type="match status" value="1"/>
</dbReference>
<dbReference type="Gene3D" id="3.30.1460.30">
    <property type="entry name" value="YgaC/TfoX-N like chaperone"/>
    <property type="match status" value="1"/>
</dbReference>
<evidence type="ECO:0000259" key="1">
    <source>
        <dbReference type="Pfam" id="PF04993"/>
    </source>
</evidence>